<dbReference type="RefSeq" id="WP_188706190.1">
    <property type="nucleotide sequence ID" value="NZ_BMIG01000001.1"/>
</dbReference>
<dbReference type="AlphaFoldDB" id="A0A916WCT4"/>
<dbReference type="Pfam" id="PF11720">
    <property type="entry name" value="Inhibitor_I78"/>
    <property type="match status" value="1"/>
</dbReference>
<proteinExistence type="predicted"/>
<dbReference type="PANTHER" id="PTHR39600:SF1">
    <property type="entry name" value="PEPTIDASE INHIBITOR I78 FAMILY PROTEIN"/>
    <property type="match status" value="1"/>
</dbReference>
<dbReference type="PROSITE" id="PS51257">
    <property type="entry name" value="PROKAR_LIPOPROTEIN"/>
    <property type="match status" value="1"/>
</dbReference>
<evidence type="ECO:0000313" key="2">
    <source>
        <dbReference type="EMBL" id="GGA87225.1"/>
    </source>
</evidence>
<evidence type="ECO:0008006" key="4">
    <source>
        <dbReference type="Google" id="ProtNLM"/>
    </source>
</evidence>
<reference evidence="2" key="1">
    <citation type="journal article" date="2014" name="Int. J. Syst. Evol. Microbiol.">
        <title>Complete genome sequence of Corynebacterium casei LMG S-19264T (=DSM 44701T), isolated from a smear-ripened cheese.</title>
        <authorList>
            <consortium name="US DOE Joint Genome Institute (JGI-PGF)"/>
            <person name="Walter F."/>
            <person name="Albersmeier A."/>
            <person name="Kalinowski J."/>
            <person name="Ruckert C."/>
        </authorList>
    </citation>
    <scope>NUCLEOTIDE SEQUENCE</scope>
    <source>
        <strain evidence="2">CGMCC 1.15322</strain>
    </source>
</reference>
<dbReference type="Proteomes" id="UP000620596">
    <property type="component" value="Unassembled WGS sequence"/>
</dbReference>
<dbReference type="Gene3D" id="3.30.10.10">
    <property type="entry name" value="Trypsin Inhibitor V, subunit A"/>
    <property type="match status" value="1"/>
</dbReference>
<dbReference type="PANTHER" id="PTHR39600">
    <property type="entry name" value="PEPTIDASE INHIBITOR I78 FAMILY PROTEIN"/>
    <property type="match status" value="1"/>
</dbReference>
<protein>
    <recommendedName>
        <fullName evidence="4">Peptidase inhibitor I78 family protein</fullName>
    </recommendedName>
</protein>
<gene>
    <name evidence="2" type="ORF">GCM10011496_04890</name>
</gene>
<feature type="signal peptide" evidence="1">
    <location>
        <begin position="1"/>
        <end position="22"/>
    </location>
</feature>
<comment type="caution">
    <text evidence="2">The sequence shown here is derived from an EMBL/GenBank/DDBJ whole genome shotgun (WGS) entry which is preliminary data.</text>
</comment>
<evidence type="ECO:0000313" key="3">
    <source>
        <dbReference type="Proteomes" id="UP000620596"/>
    </source>
</evidence>
<dbReference type="EMBL" id="BMIG01000001">
    <property type="protein sequence ID" value="GGA87225.1"/>
    <property type="molecule type" value="Genomic_DNA"/>
</dbReference>
<organism evidence="2 3">
    <name type="scientific">Polaromonas eurypsychrophila</name>
    <dbReference type="NCBI Taxonomy" id="1614635"/>
    <lineage>
        <taxon>Bacteria</taxon>
        <taxon>Pseudomonadati</taxon>
        <taxon>Pseudomonadota</taxon>
        <taxon>Betaproteobacteria</taxon>
        <taxon>Burkholderiales</taxon>
        <taxon>Comamonadaceae</taxon>
        <taxon>Polaromonas</taxon>
    </lineage>
</organism>
<name>A0A916WCT4_9BURK</name>
<evidence type="ECO:0000256" key="1">
    <source>
        <dbReference type="SAM" id="SignalP"/>
    </source>
</evidence>
<sequence>MVPKVILISVAAWLLVGCTTPAPPPAGTGTVPTGPTTGACNAQGAEFAVGKTAGASVVEEARQRSGSLMARVLRPGQMVTMEFNAQRLNLDVDSASVIRRARCG</sequence>
<dbReference type="InterPro" id="IPR021719">
    <property type="entry name" value="Prot_inh_I78"/>
</dbReference>
<feature type="chain" id="PRO_5037035542" description="Peptidase inhibitor I78 family protein" evidence="1">
    <location>
        <begin position="23"/>
        <end position="104"/>
    </location>
</feature>
<keyword evidence="1" id="KW-0732">Signal</keyword>
<accession>A0A916WCT4</accession>
<reference evidence="2" key="2">
    <citation type="submission" date="2020-09" db="EMBL/GenBank/DDBJ databases">
        <authorList>
            <person name="Sun Q."/>
            <person name="Zhou Y."/>
        </authorList>
    </citation>
    <scope>NUCLEOTIDE SEQUENCE</scope>
    <source>
        <strain evidence="2">CGMCC 1.15322</strain>
    </source>
</reference>
<keyword evidence="3" id="KW-1185">Reference proteome</keyword>